<keyword evidence="6 7" id="KW-0472">Membrane</keyword>
<keyword evidence="1" id="KW-0813">Transport</keyword>
<proteinExistence type="predicted"/>
<feature type="domain" description="ABC transporter" evidence="8">
    <location>
        <begin position="9"/>
        <end position="207"/>
    </location>
</feature>
<evidence type="ECO:0000313" key="9">
    <source>
        <dbReference type="EMBL" id="MDM5147454.1"/>
    </source>
</evidence>
<evidence type="ECO:0000256" key="1">
    <source>
        <dbReference type="ARBA" id="ARBA00022448"/>
    </source>
</evidence>
<keyword evidence="3" id="KW-0201">Cytochrome c-type biogenesis</keyword>
<dbReference type="Gene3D" id="3.40.50.300">
    <property type="entry name" value="P-loop containing nucleotide triphosphate hydrolases"/>
    <property type="match status" value="1"/>
</dbReference>
<name>A0ABT7QL68_9GAMM</name>
<keyword evidence="10" id="KW-1185">Reference proteome</keyword>
<organism evidence="9 10">
    <name type="scientific">Candidatus Doriopsillibacter californiensis</name>
    <dbReference type="NCBI Taxonomy" id="2970740"/>
    <lineage>
        <taxon>Bacteria</taxon>
        <taxon>Pseudomonadati</taxon>
        <taxon>Pseudomonadota</taxon>
        <taxon>Gammaproteobacteria</taxon>
        <taxon>Candidatus Tethybacterales</taxon>
        <taxon>Candidatus Persebacteraceae</taxon>
        <taxon>Candidatus Doriopsillibacter</taxon>
    </lineage>
</organism>
<dbReference type="Pfam" id="PF00005">
    <property type="entry name" value="ABC_tran"/>
    <property type="match status" value="1"/>
</dbReference>
<keyword evidence="2" id="KW-0547">Nucleotide-binding</keyword>
<dbReference type="Proteomes" id="UP001168167">
    <property type="component" value="Unassembled WGS sequence"/>
</dbReference>
<evidence type="ECO:0000256" key="4">
    <source>
        <dbReference type="ARBA" id="ARBA00022840"/>
    </source>
</evidence>
<evidence type="ECO:0000256" key="3">
    <source>
        <dbReference type="ARBA" id="ARBA00022748"/>
    </source>
</evidence>
<dbReference type="NCBIfam" id="TIGR01189">
    <property type="entry name" value="ccmA"/>
    <property type="match status" value="1"/>
</dbReference>
<dbReference type="NCBIfam" id="NF010061">
    <property type="entry name" value="PRK13538.1"/>
    <property type="match status" value="1"/>
</dbReference>
<evidence type="ECO:0000259" key="8">
    <source>
        <dbReference type="PROSITE" id="PS50893"/>
    </source>
</evidence>
<evidence type="ECO:0000256" key="7">
    <source>
        <dbReference type="SAM" id="Phobius"/>
    </source>
</evidence>
<evidence type="ECO:0000256" key="2">
    <source>
        <dbReference type="ARBA" id="ARBA00022741"/>
    </source>
</evidence>
<reference evidence="9" key="1">
    <citation type="submission" date="2022-08" db="EMBL/GenBank/DDBJ databases">
        <authorList>
            <person name="Dzunkova M."/>
            <person name="La Clair J."/>
            <person name="Tyml T."/>
            <person name="Doud D."/>
            <person name="Schulz F."/>
            <person name="Piquer S."/>
            <person name="Porcel Sanchis D."/>
            <person name="Osborn A."/>
            <person name="Robinson D."/>
            <person name="Louie K.B."/>
            <person name="Bowen B.P."/>
            <person name="Bowers R."/>
            <person name="Lee J."/>
            <person name="Arnau Llombart V."/>
            <person name="Diaz Villanueva W."/>
            <person name="Gosliner T."/>
            <person name="Northen T."/>
            <person name="Cheng J.-F."/>
            <person name="Burkart M.D."/>
            <person name="Woyke T."/>
        </authorList>
    </citation>
    <scope>NUCLEOTIDE SEQUENCE</scope>
    <source>
        <strain evidence="9">Df01</strain>
    </source>
</reference>
<sequence length="209" mass="22617">MNAAISPLLEAKNLRCSRGGRVLFGGLSFILPVGGILQIIGANGSGKTSLINILCGLLSSDGGSLFWRQKNTRRYVEEYRNDIAYVGHKDGIKSELTPLENLQCAAAMCDDVAISPQQALEQWGAPIAAVPCRTLSAGQRRRVALSRLWLSNARLWLLDEPLTALDADGQQQLSDMAVAHTSNGGGVIMSTHQRPRWPMSPQILELVSP</sequence>
<dbReference type="PROSITE" id="PS00211">
    <property type="entry name" value="ABC_TRANSPORTER_1"/>
    <property type="match status" value="1"/>
</dbReference>
<feature type="transmembrane region" description="Helical" evidence="7">
    <location>
        <begin position="22"/>
        <end position="42"/>
    </location>
</feature>
<dbReference type="InterPro" id="IPR005895">
    <property type="entry name" value="ABC_transptr_haem_export_CcmA"/>
</dbReference>
<keyword evidence="5" id="KW-1278">Translocase</keyword>
<evidence type="ECO:0000256" key="6">
    <source>
        <dbReference type="ARBA" id="ARBA00023136"/>
    </source>
</evidence>
<keyword evidence="7" id="KW-1133">Transmembrane helix</keyword>
<dbReference type="InterPro" id="IPR027417">
    <property type="entry name" value="P-loop_NTPase"/>
</dbReference>
<dbReference type="PANTHER" id="PTHR43499">
    <property type="entry name" value="ABC TRANSPORTER I FAMILY MEMBER 1"/>
    <property type="match status" value="1"/>
</dbReference>
<dbReference type="PROSITE" id="PS50893">
    <property type="entry name" value="ABC_TRANSPORTER_2"/>
    <property type="match status" value="1"/>
</dbReference>
<evidence type="ECO:0000256" key="5">
    <source>
        <dbReference type="ARBA" id="ARBA00022967"/>
    </source>
</evidence>
<keyword evidence="7" id="KW-0812">Transmembrane</keyword>
<dbReference type="EMBL" id="JANQAO010000002">
    <property type="protein sequence ID" value="MDM5147454.1"/>
    <property type="molecule type" value="Genomic_DNA"/>
</dbReference>
<dbReference type="PANTHER" id="PTHR43499:SF1">
    <property type="entry name" value="ABC TRANSPORTER I FAMILY MEMBER 1"/>
    <property type="match status" value="1"/>
</dbReference>
<keyword evidence="4" id="KW-0067">ATP-binding</keyword>
<evidence type="ECO:0000313" key="10">
    <source>
        <dbReference type="Proteomes" id="UP001168167"/>
    </source>
</evidence>
<protein>
    <submittedName>
        <fullName evidence="9">Cytochrome c biogenesis heme-transporting ATPase CcmA</fullName>
    </submittedName>
</protein>
<dbReference type="InterPro" id="IPR017871">
    <property type="entry name" value="ABC_transporter-like_CS"/>
</dbReference>
<dbReference type="SUPFAM" id="SSF52540">
    <property type="entry name" value="P-loop containing nucleoside triphosphate hydrolases"/>
    <property type="match status" value="1"/>
</dbReference>
<gene>
    <name evidence="9" type="primary">ccmA</name>
    <name evidence="9" type="ORF">NQX30_03595</name>
</gene>
<dbReference type="InterPro" id="IPR003439">
    <property type="entry name" value="ABC_transporter-like_ATP-bd"/>
</dbReference>
<reference evidence="9" key="2">
    <citation type="journal article" date="2023" name="Microbiome">
        <title>Synthase-selected sorting approach identifies a beta-lactone synthase in a nudibranch symbiotic bacterium.</title>
        <authorList>
            <person name="Dzunkova M."/>
            <person name="La Clair J.J."/>
            <person name="Tyml T."/>
            <person name="Doud D."/>
            <person name="Schulz F."/>
            <person name="Piquer-Esteban S."/>
            <person name="Porcel Sanchis D."/>
            <person name="Osborn A."/>
            <person name="Robinson D."/>
            <person name="Louie K.B."/>
            <person name="Bowen B.P."/>
            <person name="Bowers R.M."/>
            <person name="Lee J."/>
            <person name="Arnau V."/>
            <person name="Diaz-Villanueva W."/>
            <person name="Stepanauskas R."/>
            <person name="Gosliner T."/>
            <person name="Date S.V."/>
            <person name="Northen T.R."/>
            <person name="Cheng J.F."/>
            <person name="Burkart M.D."/>
            <person name="Woyke T."/>
        </authorList>
    </citation>
    <scope>NUCLEOTIDE SEQUENCE</scope>
    <source>
        <strain evidence="9">Df01</strain>
    </source>
</reference>
<comment type="caution">
    <text evidence="9">The sequence shown here is derived from an EMBL/GenBank/DDBJ whole genome shotgun (WGS) entry which is preliminary data.</text>
</comment>
<accession>A0ABT7QL68</accession>